<dbReference type="AlphaFoldDB" id="A0A1T4N612"/>
<dbReference type="Gene3D" id="1.20.1560.10">
    <property type="entry name" value="ABC transporter type 1, transmembrane domain"/>
    <property type="match status" value="1"/>
</dbReference>
<dbReference type="GO" id="GO:0015421">
    <property type="term" value="F:ABC-type oligopeptide transporter activity"/>
    <property type="evidence" value="ECO:0007669"/>
    <property type="project" value="TreeGrafter"/>
</dbReference>
<feature type="domain" description="ABC transmembrane type-1" evidence="9">
    <location>
        <begin position="17"/>
        <end position="299"/>
    </location>
</feature>
<evidence type="ECO:0000256" key="2">
    <source>
        <dbReference type="ARBA" id="ARBA00022692"/>
    </source>
</evidence>
<dbReference type="GO" id="GO:0005886">
    <property type="term" value="C:plasma membrane"/>
    <property type="evidence" value="ECO:0007669"/>
    <property type="project" value="UniProtKB-SubCell"/>
</dbReference>
<dbReference type="InterPro" id="IPR003593">
    <property type="entry name" value="AAA+_ATPase"/>
</dbReference>
<evidence type="ECO:0000313" key="11">
    <source>
        <dbReference type="Proteomes" id="UP000191153"/>
    </source>
</evidence>
<evidence type="ECO:0000313" key="10">
    <source>
        <dbReference type="EMBL" id="SJZ74477.1"/>
    </source>
</evidence>
<dbReference type="GO" id="GO:0016887">
    <property type="term" value="F:ATP hydrolysis activity"/>
    <property type="evidence" value="ECO:0007669"/>
    <property type="project" value="InterPro"/>
</dbReference>
<evidence type="ECO:0000256" key="7">
    <source>
        <dbReference type="SAM" id="Phobius"/>
    </source>
</evidence>
<dbReference type="InterPro" id="IPR017871">
    <property type="entry name" value="ABC_transporter-like_CS"/>
</dbReference>
<dbReference type="FunFam" id="3.40.50.300:FF:000218">
    <property type="entry name" value="Multidrug ABC transporter ATP-binding protein"/>
    <property type="match status" value="1"/>
</dbReference>
<dbReference type="SMART" id="SM00382">
    <property type="entry name" value="AAA"/>
    <property type="match status" value="1"/>
</dbReference>
<reference evidence="10 11" key="1">
    <citation type="submission" date="2017-02" db="EMBL/GenBank/DDBJ databases">
        <authorList>
            <person name="Peterson S.W."/>
        </authorList>
    </citation>
    <scope>NUCLEOTIDE SEQUENCE [LARGE SCALE GENOMIC DNA]</scope>
    <source>
        <strain evidence="10 11">ATCC 700028</strain>
    </source>
</reference>
<proteinExistence type="predicted"/>
<dbReference type="InterPro" id="IPR036640">
    <property type="entry name" value="ABC1_TM_sf"/>
</dbReference>
<evidence type="ECO:0000259" key="8">
    <source>
        <dbReference type="PROSITE" id="PS50893"/>
    </source>
</evidence>
<dbReference type="PROSITE" id="PS50929">
    <property type="entry name" value="ABC_TM1F"/>
    <property type="match status" value="1"/>
</dbReference>
<dbReference type="STRING" id="180163.SAMN02745174_01427"/>
<dbReference type="SUPFAM" id="SSF90123">
    <property type="entry name" value="ABC transporter transmembrane region"/>
    <property type="match status" value="1"/>
</dbReference>
<accession>A0A1T4N612</accession>
<dbReference type="InterPro" id="IPR027417">
    <property type="entry name" value="P-loop_NTPase"/>
</dbReference>
<dbReference type="Gene3D" id="3.40.50.300">
    <property type="entry name" value="P-loop containing nucleotide triphosphate hydrolases"/>
    <property type="match status" value="1"/>
</dbReference>
<dbReference type="RefSeq" id="WP_078693917.1">
    <property type="nucleotide sequence ID" value="NZ_FUWX01000010.1"/>
</dbReference>
<dbReference type="PROSITE" id="PS00211">
    <property type="entry name" value="ABC_TRANSPORTER_1"/>
    <property type="match status" value="1"/>
</dbReference>
<dbReference type="EMBL" id="FUWX01000010">
    <property type="protein sequence ID" value="SJZ74477.1"/>
    <property type="molecule type" value="Genomic_DNA"/>
</dbReference>
<dbReference type="Pfam" id="PF00005">
    <property type="entry name" value="ABC_tran"/>
    <property type="match status" value="1"/>
</dbReference>
<dbReference type="CDD" id="cd18549">
    <property type="entry name" value="ABC_6TM_YwjA_like"/>
    <property type="match status" value="1"/>
</dbReference>
<name>A0A1T4N612_9FUSO</name>
<dbReference type="SUPFAM" id="SSF52540">
    <property type="entry name" value="P-loop containing nucleoside triphosphate hydrolases"/>
    <property type="match status" value="1"/>
</dbReference>
<evidence type="ECO:0000256" key="5">
    <source>
        <dbReference type="ARBA" id="ARBA00022989"/>
    </source>
</evidence>
<keyword evidence="4 10" id="KW-0067">ATP-binding</keyword>
<feature type="transmembrane region" description="Helical" evidence="7">
    <location>
        <begin position="20"/>
        <end position="41"/>
    </location>
</feature>
<keyword evidence="2 7" id="KW-0812">Transmembrane</keyword>
<feature type="domain" description="ABC transporter" evidence="8">
    <location>
        <begin position="332"/>
        <end position="565"/>
    </location>
</feature>
<protein>
    <submittedName>
        <fullName evidence="10">ATP-binding cassette, subfamily B</fullName>
    </submittedName>
</protein>
<evidence type="ECO:0000256" key="4">
    <source>
        <dbReference type="ARBA" id="ARBA00022840"/>
    </source>
</evidence>
<gene>
    <name evidence="10" type="ORF">SAMN02745174_01427</name>
</gene>
<evidence type="ECO:0000259" key="9">
    <source>
        <dbReference type="PROSITE" id="PS50929"/>
    </source>
</evidence>
<keyword evidence="11" id="KW-1185">Reference proteome</keyword>
<dbReference type="PROSITE" id="PS50893">
    <property type="entry name" value="ABC_TRANSPORTER_2"/>
    <property type="match status" value="1"/>
</dbReference>
<feature type="transmembrane region" description="Helical" evidence="7">
    <location>
        <begin position="53"/>
        <end position="74"/>
    </location>
</feature>
<dbReference type="Proteomes" id="UP000191153">
    <property type="component" value="Unassembled WGS sequence"/>
</dbReference>
<keyword evidence="6 7" id="KW-0472">Membrane</keyword>
<evidence type="ECO:0000256" key="6">
    <source>
        <dbReference type="ARBA" id="ARBA00023136"/>
    </source>
</evidence>
<feature type="transmembrane region" description="Helical" evidence="7">
    <location>
        <begin position="240"/>
        <end position="264"/>
    </location>
</feature>
<sequence length="567" mass="64804">MLKKFISYYSPYKKLFFLDLFVASIASVCDLIYPILTRNIINEIIPKKEIKLFSYFALGLLIIYFIKMFCGYFMQYYGHVIGVRMQGDMRKEIYSHLQNLPIRYFDNNQTGKIMSKIVNDLMDISELAHHGPEDLFISLIMILGSFFLLLNINVHLTLIIFLVLPILIWFAITQRKKMLDAFTETREKTSLINANLQNSISGIRVSKVFGIKQQELEKFEKSNMEFKKAREHAYKVMAEYVAGVGFFTDMLDYIVLIFGSFFVYKNIINIGDLIAYFLYVKAFTQPLKRLIGFIEQYQSGMSGFKRYFELINEQPEKNPINSIVLNNIRGDILFKNVDFSYENESIFKNLNLHIEPGKTTALVGVSGGGKTTICNLISKFYTINKGDILIDGYNINSLNITKLRDSIGIVQQDVFLFSGTIKENILIGKPNATSEELILASKRANIHDFIENLPDGYNSQVGERGIKLSGGQKQRISIARIFLKNPSILILDEATSALDTITEKLIQESLISLAEGRTTIIVAHRLSTIKHAHQIIFLGPHGIEESGTHEELLQLKGKYAKYYYNNI</sequence>
<keyword evidence="5 7" id="KW-1133">Transmembrane helix</keyword>
<evidence type="ECO:0000256" key="3">
    <source>
        <dbReference type="ARBA" id="ARBA00022741"/>
    </source>
</evidence>
<dbReference type="InterPro" id="IPR003439">
    <property type="entry name" value="ABC_transporter-like_ATP-bd"/>
</dbReference>
<dbReference type="OrthoDB" id="9762778at2"/>
<dbReference type="InterPro" id="IPR011527">
    <property type="entry name" value="ABC1_TM_dom"/>
</dbReference>
<feature type="transmembrane region" description="Helical" evidence="7">
    <location>
        <begin position="135"/>
        <end position="168"/>
    </location>
</feature>
<evidence type="ECO:0000256" key="1">
    <source>
        <dbReference type="ARBA" id="ARBA00004651"/>
    </source>
</evidence>
<organism evidence="10 11">
    <name type="scientific">Cetobacterium ceti</name>
    <dbReference type="NCBI Taxonomy" id="180163"/>
    <lineage>
        <taxon>Bacteria</taxon>
        <taxon>Fusobacteriati</taxon>
        <taxon>Fusobacteriota</taxon>
        <taxon>Fusobacteriia</taxon>
        <taxon>Fusobacteriales</taxon>
        <taxon>Fusobacteriaceae</taxon>
        <taxon>Cetobacterium</taxon>
    </lineage>
</organism>
<dbReference type="PANTHER" id="PTHR43394">
    <property type="entry name" value="ATP-DEPENDENT PERMEASE MDL1, MITOCHONDRIAL"/>
    <property type="match status" value="1"/>
</dbReference>
<dbReference type="GO" id="GO:0005524">
    <property type="term" value="F:ATP binding"/>
    <property type="evidence" value="ECO:0007669"/>
    <property type="project" value="UniProtKB-KW"/>
</dbReference>
<dbReference type="PANTHER" id="PTHR43394:SF1">
    <property type="entry name" value="ATP-BINDING CASSETTE SUB-FAMILY B MEMBER 10, MITOCHONDRIAL"/>
    <property type="match status" value="1"/>
</dbReference>
<dbReference type="InterPro" id="IPR039421">
    <property type="entry name" value="Type_1_exporter"/>
</dbReference>
<comment type="subcellular location">
    <subcellularLocation>
        <location evidence="1">Cell membrane</location>
        <topology evidence="1">Multi-pass membrane protein</topology>
    </subcellularLocation>
</comment>
<keyword evidence="3" id="KW-0547">Nucleotide-binding</keyword>
<dbReference type="Pfam" id="PF00664">
    <property type="entry name" value="ABC_membrane"/>
    <property type="match status" value="1"/>
</dbReference>